<dbReference type="SUPFAM" id="SSF54975">
    <property type="entry name" value="Acylphosphatase/BLUF domain-like"/>
    <property type="match status" value="1"/>
</dbReference>
<comment type="caution">
    <text evidence="8">The sequence shown here is derived from an EMBL/GenBank/DDBJ whole genome shotgun (WGS) entry which is preliminary data.</text>
</comment>
<accession>A0A9D2AUC9</accession>
<evidence type="ECO:0000259" key="7">
    <source>
        <dbReference type="PROSITE" id="PS51160"/>
    </source>
</evidence>
<dbReference type="InterPro" id="IPR020456">
    <property type="entry name" value="Acylphosphatase"/>
</dbReference>
<reference evidence="8" key="2">
    <citation type="submission" date="2021-04" db="EMBL/GenBank/DDBJ databases">
        <authorList>
            <person name="Gilroy R."/>
        </authorList>
    </citation>
    <scope>NUCLEOTIDE SEQUENCE</scope>
    <source>
        <strain evidence="8">ChiSjej5B23-15282</strain>
    </source>
</reference>
<evidence type="ECO:0000256" key="1">
    <source>
        <dbReference type="ARBA" id="ARBA00005614"/>
    </source>
</evidence>
<dbReference type="AlphaFoldDB" id="A0A9D2AUC9"/>
<dbReference type="InterPro" id="IPR017968">
    <property type="entry name" value="Acylphosphatase_CS"/>
</dbReference>
<dbReference type="Gene3D" id="3.30.70.100">
    <property type="match status" value="1"/>
</dbReference>
<dbReference type="Proteomes" id="UP000824243">
    <property type="component" value="Unassembled WGS sequence"/>
</dbReference>
<dbReference type="PROSITE" id="PS00151">
    <property type="entry name" value="ACYLPHOSPHATASE_2"/>
    <property type="match status" value="1"/>
</dbReference>
<comment type="similarity">
    <text evidence="1 6">Belongs to the acylphosphatase family.</text>
</comment>
<dbReference type="PRINTS" id="PR00112">
    <property type="entry name" value="ACYLPHPHTASE"/>
</dbReference>
<dbReference type="PANTHER" id="PTHR47268:SF4">
    <property type="entry name" value="ACYLPHOSPHATASE"/>
    <property type="match status" value="1"/>
</dbReference>
<evidence type="ECO:0000313" key="8">
    <source>
        <dbReference type="EMBL" id="HIX49436.1"/>
    </source>
</evidence>
<evidence type="ECO:0000256" key="3">
    <source>
        <dbReference type="ARBA" id="ARBA00015991"/>
    </source>
</evidence>
<protein>
    <recommendedName>
        <fullName evidence="3 5">acylphosphatase</fullName>
        <ecNumber evidence="2 5">3.6.1.7</ecNumber>
    </recommendedName>
</protein>
<organism evidence="8 9">
    <name type="scientific">Candidatus Mediterraneibacter caccavium</name>
    <dbReference type="NCBI Taxonomy" id="2838661"/>
    <lineage>
        <taxon>Bacteria</taxon>
        <taxon>Bacillati</taxon>
        <taxon>Bacillota</taxon>
        <taxon>Clostridia</taxon>
        <taxon>Lachnospirales</taxon>
        <taxon>Lachnospiraceae</taxon>
        <taxon>Mediterraneibacter</taxon>
    </lineage>
</organism>
<dbReference type="EC" id="3.6.1.7" evidence="2 5"/>
<proteinExistence type="inferred from homology"/>
<keyword evidence="5" id="KW-0378">Hydrolase</keyword>
<dbReference type="EMBL" id="DXFA01000175">
    <property type="protein sequence ID" value="HIX49436.1"/>
    <property type="molecule type" value="Genomic_DNA"/>
</dbReference>
<dbReference type="PROSITE" id="PS51160">
    <property type="entry name" value="ACYLPHOSPHATASE_3"/>
    <property type="match status" value="1"/>
</dbReference>
<feature type="active site" evidence="5">
    <location>
        <position position="38"/>
    </location>
</feature>
<dbReference type="PANTHER" id="PTHR47268">
    <property type="entry name" value="ACYLPHOSPHATASE"/>
    <property type="match status" value="1"/>
</dbReference>
<sequence length="90" mass="10345">MSEVRKHIVFYGRVQGVGFRYTAKYLTRSLGLTGWVRNDPDGTVTMEVQGREALINKLLVGLNGGHFISIEWMDTKEIPLEEEREFVVKM</sequence>
<dbReference type="InterPro" id="IPR001792">
    <property type="entry name" value="Acylphosphatase-like_dom"/>
</dbReference>
<dbReference type="GO" id="GO:0003998">
    <property type="term" value="F:acylphosphatase activity"/>
    <property type="evidence" value="ECO:0007669"/>
    <property type="project" value="UniProtKB-EC"/>
</dbReference>
<gene>
    <name evidence="8" type="ORF">H9981_10590</name>
</gene>
<feature type="active site" evidence="5">
    <location>
        <position position="20"/>
    </location>
</feature>
<feature type="domain" description="Acylphosphatase-like" evidence="7">
    <location>
        <begin position="5"/>
        <end position="90"/>
    </location>
</feature>
<evidence type="ECO:0000256" key="5">
    <source>
        <dbReference type="PROSITE-ProRule" id="PRU00520"/>
    </source>
</evidence>
<evidence type="ECO:0000256" key="6">
    <source>
        <dbReference type="RuleBase" id="RU004168"/>
    </source>
</evidence>
<evidence type="ECO:0000256" key="2">
    <source>
        <dbReference type="ARBA" id="ARBA00012150"/>
    </source>
</evidence>
<comment type="catalytic activity">
    <reaction evidence="4 5">
        <text>an acyl phosphate + H2O = a carboxylate + phosphate + H(+)</text>
        <dbReference type="Rhea" id="RHEA:14965"/>
        <dbReference type="ChEBI" id="CHEBI:15377"/>
        <dbReference type="ChEBI" id="CHEBI:15378"/>
        <dbReference type="ChEBI" id="CHEBI:29067"/>
        <dbReference type="ChEBI" id="CHEBI:43474"/>
        <dbReference type="ChEBI" id="CHEBI:59918"/>
        <dbReference type="EC" id="3.6.1.7"/>
    </reaction>
</comment>
<evidence type="ECO:0000256" key="4">
    <source>
        <dbReference type="ARBA" id="ARBA00047645"/>
    </source>
</evidence>
<reference evidence="8" key="1">
    <citation type="journal article" date="2021" name="PeerJ">
        <title>Extensive microbial diversity within the chicken gut microbiome revealed by metagenomics and culture.</title>
        <authorList>
            <person name="Gilroy R."/>
            <person name="Ravi A."/>
            <person name="Getino M."/>
            <person name="Pursley I."/>
            <person name="Horton D.L."/>
            <person name="Alikhan N.F."/>
            <person name="Baker D."/>
            <person name="Gharbi K."/>
            <person name="Hall N."/>
            <person name="Watson M."/>
            <person name="Adriaenssens E.M."/>
            <person name="Foster-Nyarko E."/>
            <person name="Jarju S."/>
            <person name="Secka A."/>
            <person name="Antonio M."/>
            <person name="Oren A."/>
            <person name="Chaudhuri R.R."/>
            <person name="La Ragione R."/>
            <person name="Hildebrand F."/>
            <person name="Pallen M.J."/>
        </authorList>
    </citation>
    <scope>NUCLEOTIDE SEQUENCE</scope>
    <source>
        <strain evidence="8">ChiSjej5B23-15282</strain>
    </source>
</reference>
<dbReference type="Pfam" id="PF00708">
    <property type="entry name" value="Acylphosphatase"/>
    <property type="match status" value="1"/>
</dbReference>
<dbReference type="InterPro" id="IPR036046">
    <property type="entry name" value="Acylphosphatase-like_dom_sf"/>
</dbReference>
<evidence type="ECO:0000313" key="9">
    <source>
        <dbReference type="Proteomes" id="UP000824243"/>
    </source>
</evidence>
<name>A0A9D2AUC9_9FIRM</name>